<dbReference type="InterPro" id="IPR009003">
    <property type="entry name" value="Peptidase_S1_PA"/>
</dbReference>
<dbReference type="Proteomes" id="UP001187343">
    <property type="component" value="Unassembled WGS sequence"/>
</dbReference>
<sequence>MRQSRIWSVLLSHQLCVEVEKKEETLVGGEVMTAQKALIRSATDETLPNTLQEVKIPVVNNTYCKFVYGSSFTDNMMCAGPAEGGKGLCEPARPQPCGPIELPQADARTSNHGPCISFGAPGDDQMSITASEGGSPAEADDSAEWRPTVGGGSASQSGQEYRVGGAQSAFTQAFSAG</sequence>
<evidence type="ECO:0000259" key="2">
    <source>
        <dbReference type="Pfam" id="PF00089"/>
    </source>
</evidence>
<proteinExistence type="predicted"/>
<protein>
    <recommendedName>
        <fullName evidence="2">Peptidase S1 domain-containing protein</fullName>
    </recommendedName>
</protein>
<feature type="domain" description="Peptidase S1" evidence="2">
    <location>
        <begin position="43"/>
        <end position="89"/>
    </location>
</feature>
<dbReference type="GO" id="GO:0004252">
    <property type="term" value="F:serine-type endopeptidase activity"/>
    <property type="evidence" value="ECO:0007669"/>
    <property type="project" value="InterPro"/>
</dbReference>
<dbReference type="Pfam" id="PF00089">
    <property type="entry name" value="Trypsin"/>
    <property type="match status" value="1"/>
</dbReference>
<dbReference type="AlphaFoldDB" id="A0AA88TXS1"/>
<evidence type="ECO:0000313" key="3">
    <source>
        <dbReference type="EMBL" id="KAK2916103.1"/>
    </source>
</evidence>
<comment type="caution">
    <text evidence="3">The sequence shown here is derived from an EMBL/GenBank/DDBJ whole genome shotgun (WGS) entry which is preliminary data.</text>
</comment>
<dbReference type="InterPro" id="IPR043504">
    <property type="entry name" value="Peptidase_S1_PA_chymotrypsin"/>
</dbReference>
<dbReference type="InterPro" id="IPR001254">
    <property type="entry name" value="Trypsin_dom"/>
</dbReference>
<dbReference type="Gene3D" id="2.40.10.10">
    <property type="entry name" value="Trypsin-like serine proteases"/>
    <property type="match status" value="1"/>
</dbReference>
<dbReference type="GO" id="GO:0006508">
    <property type="term" value="P:proteolysis"/>
    <property type="evidence" value="ECO:0007669"/>
    <property type="project" value="InterPro"/>
</dbReference>
<gene>
    <name evidence="3" type="ORF">Q8A67_000477</name>
</gene>
<dbReference type="SUPFAM" id="SSF50494">
    <property type="entry name" value="Trypsin-like serine proteases"/>
    <property type="match status" value="1"/>
</dbReference>
<feature type="region of interest" description="Disordered" evidence="1">
    <location>
        <begin position="119"/>
        <end position="165"/>
    </location>
</feature>
<organism evidence="3 4">
    <name type="scientific">Cirrhinus molitorella</name>
    <name type="common">mud carp</name>
    <dbReference type="NCBI Taxonomy" id="172907"/>
    <lineage>
        <taxon>Eukaryota</taxon>
        <taxon>Metazoa</taxon>
        <taxon>Chordata</taxon>
        <taxon>Craniata</taxon>
        <taxon>Vertebrata</taxon>
        <taxon>Euteleostomi</taxon>
        <taxon>Actinopterygii</taxon>
        <taxon>Neopterygii</taxon>
        <taxon>Teleostei</taxon>
        <taxon>Ostariophysi</taxon>
        <taxon>Cypriniformes</taxon>
        <taxon>Cyprinidae</taxon>
        <taxon>Labeoninae</taxon>
        <taxon>Labeonini</taxon>
        <taxon>Cirrhinus</taxon>
    </lineage>
</organism>
<accession>A0AA88TXS1</accession>
<evidence type="ECO:0000256" key="1">
    <source>
        <dbReference type="SAM" id="MobiDB-lite"/>
    </source>
</evidence>
<reference evidence="3" key="1">
    <citation type="submission" date="2023-08" db="EMBL/GenBank/DDBJ databases">
        <title>Chromosome-level Genome Assembly of mud carp (Cirrhinus molitorella).</title>
        <authorList>
            <person name="Liu H."/>
        </authorList>
    </citation>
    <scope>NUCLEOTIDE SEQUENCE</scope>
    <source>
        <strain evidence="3">Prfri</strain>
        <tissue evidence="3">Muscle</tissue>
    </source>
</reference>
<evidence type="ECO:0000313" key="4">
    <source>
        <dbReference type="Proteomes" id="UP001187343"/>
    </source>
</evidence>
<keyword evidence="4" id="KW-1185">Reference proteome</keyword>
<dbReference type="EMBL" id="JAUYZG010000001">
    <property type="protein sequence ID" value="KAK2916103.1"/>
    <property type="molecule type" value="Genomic_DNA"/>
</dbReference>
<name>A0AA88TXS1_9TELE</name>